<keyword evidence="7" id="KW-0131">Cell cycle</keyword>
<dbReference type="Pfam" id="PF12719">
    <property type="entry name" value="Cnd3"/>
    <property type="match status" value="1"/>
</dbReference>
<evidence type="ECO:0000256" key="2">
    <source>
        <dbReference type="ARBA" id="ARBA00006533"/>
    </source>
</evidence>
<dbReference type="SUPFAM" id="SSF48371">
    <property type="entry name" value="ARM repeat"/>
    <property type="match status" value="1"/>
</dbReference>
<dbReference type="InterPro" id="IPR025977">
    <property type="entry name" value="Cnd3_C"/>
</dbReference>
<dbReference type="GO" id="GO:0000796">
    <property type="term" value="C:condensin complex"/>
    <property type="evidence" value="ECO:0007669"/>
    <property type="project" value="InterPro"/>
</dbReference>
<dbReference type="AlphaFoldDB" id="A0A8H6THY8"/>
<proteinExistence type="inferred from homology"/>
<name>A0A8H6THY8_MYCCL</name>
<keyword evidence="5" id="KW-0498">Mitosis</keyword>
<dbReference type="InterPro" id="IPR011989">
    <property type="entry name" value="ARM-like"/>
</dbReference>
<evidence type="ECO:0000256" key="3">
    <source>
        <dbReference type="ARBA" id="ARBA00022454"/>
    </source>
</evidence>
<feature type="region of interest" description="Disordered" evidence="8">
    <location>
        <begin position="522"/>
        <end position="554"/>
    </location>
</feature>
<protein>
    <submittedName>
        <fullName evidence="10">Peptidase A1 domain-containing protein</fullName>
    </submittedName>
</protein>
<keyword evidence="6" id="KW-0226">DNA condensation</keyword>
<dbReference type="GO" id="GO:0000793">
    <property type="term" value="C:condensed chromosome"/>
    <property type="evidence" value="ECO:0007669"/>
    <property type="project" value="TreeGrafter"/>
</dbReference>
<evidence type="ECO:0000256" key="1">
    <source>
        <dbReference type="ARBA" id="ARBA00004286"/>
    </source>
</evidence>
<dbReference type="Proteomes" id="UP000613580">
    <property type="component" value="Unassembled WGS sequence"/>
</dbReference>
<comment type="similarity">
    <text evidence="2">Belongs to the CND3 (condensin subunit 3) family.</text>
</comment>
<reference evidence="10" key="1">
    <citation type="submission" date="2020-05" db="EMBL/GenBank/DDBJ databases">
        <title>Mycena genomes resolve the evolution of fungal bioluminescence.</title>
        <authorList>
            <person name="Tsai I.J."/>
        </authorList>
    </citation>
    <scope>NUCLEOTIDE SEQUENCE</scope>
    <source>
        <strain evidence="10">110903Hualien_Pintung</strain>
    </source>
</reference>
<dbReference type="EMBL" id="JACAZE010000005">
    <property type="protein sequence ID" value="KAF7317047.1"/>
    <property type="molecule type" value="Genomic_DNA"/>
</dbReference>
<dbReference type="InterPro" id="IPR016024">
    <property type="entry name" value="ARM-type_fold"/>
</dbReference>
<feature type="compositionally biased region" description="Basic and acidic residues" evidence="8">
    <location>
        <begin position="1053"/>
        <end position="1062"/>
    </location>
</feature>
<evidence type="ECO:0000256" key="6">
    <source>
        <dbReference type="ARBA" id="ARBA00023067"/>
    </source>
</evidence>
<comment type="caution">
    <text evidence="10">The sequence shown here is derived from an EMBL/GenBank/DDBJ whole genome shotgun (WGS) entry which is preliminary data.</text>
</comment>
<dbReference type="Gene3D" id="1.25.10.10">
    <property type="entry name" value="Leucine-rich Repeat Variant"/>
    <property type="match status" value="1"/>
</dbReference>
<comment type="subcellular location">
    <subcellularLocation>
        <location evidence="1">Chromosome</location>
    </subcellularLocation>
</comment>
<evidence type="ECO:0000256" key="8">
    <source>
        <dbReference type="SAM" id="MobiDB-lite"/>
    </source>
</evidence>
<evidence type="ECO:0000313" key="11">
    <source>
        <dbReference type="Proteomes" id="UP000613580"/>
    </source>
</evidence>
<dbReference type="PANTHER" id="PTHR14418">
    <property type="entry name" value="CONDENSIN COMPLEX SUBUNIT 3-RELATED"/>
    <property type="match status" value="1"/>
</dbReference>
<dbReference type="PANTHER" id="PTHR14418:SF5">
    <property type="entry name" value="CONDENSIN COMPLEX SUBUNIT 3"/>
    <property type="match status" value="1"/>
</dbReference>
<keyword evidence="3" id="KW-0158">Chromosome</keyword>
<dbReference type="OrthoDB" id="27187at2759"/>
<feature type="compositionally biased region" description="Basic residues" evidence="8">
    <location>
        <begin position="966"/>
        <end position="977"/>
    </location>
</feature>
<accession>A0A8H6THY8</accession>
<evidence type="ECO:0000256" key="5">
    <source>
        <dbReference type="ARBA" id="ARBA00022776"/>
    </source>
</evidence>
<sequence length="1103" mass="123937">MTTAQISLETPSIARCSPCFPQRKAQPLQSAWSSSLADMSDSSTSKARCTQSQSPAPTNLLLDSEEFEDDAMDTTTLASRFMTQQFKFLLLGIEAKDKNVRFRVVDFIAAMIEEIATIDDDVSQNLRAALIERLTDKEHVVRMRAVVSLVQFAAGEVSSKFKDKGDTVLEMLLQAMKTDPHPDVRSLIVDKMATELIDGANKGDIKPAIFARMRDNEAAVRKAVYRQVFEKGARDGNLFTVCPSSESQRLLEKADCALIVLNGLGDREPVVREAAASMISSWYDVISATNSDEELALKFEDVDISATQQQPVPSDGEKPAARSAAVMKNLTTFLSLFDLRQETDVNGEKQRGKAASDALQSLFSKRKDIERDVHFKDDFLANRTPETVFLIRAFAEHCSDGREQLLEDCGMPVATLCAFQIKSSITDFLDVDKLAVLPPDKRQDKQGELEFITGELLGLAASLDYSEGHGRKTMDRLIKGLLALKALLPISLATRCLDVLRKITSDERDFIRQVVELISDLRDEPDDGAGDRSLDSIDSSQGTPRRQPVRDKLSDEQQAIADEIDLRCLALTIALLRRLDGTFEENSTLQGLFNDLILPSVRSKNPELHSQGLVAFGLSILVTRHLAKTFLSPLLEQAKAKLPQETRSTLFKIVFDVLLAHTTLEHQITHGSHEFLLDAFENQCARREDYSPDILALLSLGLSKLVLYGLVEDPKLVLLGLCRAYFSPYNRDNQPLLQSFSYFLHVYSHSSSAQQEIVQQLFPAVFKETAEMYREYEENEATEEANLNIGNVVGLWTECTDPTQLIDGKDASVESLVHLALAEDTLRMMLSDTNMPKDHKKLLCQMLLKLNFPDEVDMDRVRSFYLLLKHMTMRRPPKDATANNALKKFMAKFEKQFANEIEGFDEADFRKMEQNERIRELFEFLDNIAPEDIEEEPKKKGRKRRSDSIMSTTDDDAVSVASSRQGKAKPKAKKRRLSTTDGEDSDSDDHNTIRGTPPPPRRMIPRRTAAVRKKPQQVIVISDDEESEHDDGDDEPDERSRRSVARRWPTNNKRKEEAEARLDAQMNILLDDTEPSSVGHDSIMDDSDEDANEVNNLLAEDDE</sequence>
<evidence type="ECO:0000256" key="7">
    <source>
        <dbReference type="ARBA" id="ARBA00023306"/>
    </source>
</evidence>
<feature type="compositionally biased region" description="Acidic residues" evidence="8">
    <location>
        <begin position="1022"/>
        <end position="1037"/>
    </location>
</feature>
<feature type="domain" description="Nuclear condensin complex subunit 3 C-terminal" evidence="9">
    <location>
        <begin position="567"/>
        <end position="852"/>
    </location>
</feature>
<dbReference type="GO" id="GO:0007076">
    <property type="term" value="P:mitotic chromosome condensation"/>
    <property type="evidence" value="ECO:0007669"/>
    <property type="project" value="InterPro"/>
</dbReference>
<evidence type="ECO:0000256" key="4">
    <source>
        <dbReference type="ARBA" id="ARBA00022618"/>
    </source>
</evidence>
<feature type="region of interest" description="Disordered" evidence="8">
    <location>
        <begin position="932"/>
        <end position="1103"/>
    </location>
</feature>
<keyword evidence="4" id="KW-0132">Cell division</keyword>
<evidence type="ECO:0000259" key="9">
    <source>
        <dbReference type="Pfam" id="PF12719"/>
    </source>
</evidence>
<gene>
    <name evidence="10" type="ORF">HMN09_00439300</name>
</gene>
<organism evidence="10 11">
    <name type="scientific">Mycena chlorophos</name>
    <name type="common">Agaric fungus</name>
    <name type="synonym">Agaricus chlorophos</name>
    <dbReference type="NCBI Taxonomy" id="658473"/>
    <lineage>
        <taxon>Eukaryota</taxon>
        <taxon>Fungi</taxon>
        <taxon>Dikarya</taxon>
        <taxon>Basidiomycota</taxon>
        <taxon>Agaricomycotina</taxon>
        <taxon>Agaricomycetes</taxon>
        <taxon>Agaricomycetidae</taxon>
        <taxon>Agaricales</taxon>
        <taxon>Marasmiineae</taxon>
        <taxon>Mycenaceae</taxon>
        <taxon>Mycena</taxon>
    </lineage>
</organism>
<dbReference type="InterPro" id="IPR027165">
    <property type="entry name" value="CND3"/>
</dbReference>
<feature type="compositionally biased region" description="Basic residues" evidence="8">
    <location>
        <begin position="1003"/>
        <end position="1015"/>
    </location>
</feature>
<dbReference type="GO" id="GO:0051301">
    <property type="term" value="P:cell division"/>
    <property type="evidence" value="ECO:0007669"/>
    <property type="project" value="UniProtKB-KW"/>
</dbReference>
<evidence type="ECO:0000313" key="10">
    <source>
        <dbReference type="EMBL" id="KAF7317047.1"/>
    </source>
</evidence>
<keyword evidence="11" id="KW-1185">Reference proteome</keyword>